<dbReference type="Gene3D" id="1.20.58.60">
    <property type="match status" value="1"/>
</dbReference>
<reference evidence="8" key="1">
    <citation type="submission" date="2017-02" db="UniProtKB">
        <authorList>
            <consortium name="WormBaseParasite"/>
        </authorList>
    </citation>
    <scope>IDENTIFICATION</scope>
</reference>
<dbReference type="GO" id="GO:0045104">
    <property type="term" value="P:intermediate filament cytoskeleton organization"/>
    <property type="evidence" value="ECO:0007669"/>
    <property type="project" value="InterPro"/>
</dbReference>
<dbReference type="InterPro" id="IPR043197">
    <property type="entry name" value="Plakin"/>
</dbReference>
<keyword evidence="2" id="KW-0677">Repeat</keyword>
<dbReference type="Gene3D" id="2.30.30.40">
    <property type="entry name" value="SH3 Domains"/>
    <property type="match status" value="1"/>
</dbReference>
<feature type="compositionally biased region" description="Basic and acidic residues" evidence="4">
    <location>
        <begin position="535"/>
        <end position="546"/>
    </location>
</feature>
<feature type="domain" description="Desmoplakin SH3" evidence="5">
    <location>
        <begin position="222"/>
        <end position="276"/>
    </location>
</feature>
<proteinExistence type="predicted"/>
<evidence type="ECO:0000256" key="2">
    <source>
        <dbReference type="ARBA" id="ARBA00022737"/>
    </source>
</evidence>
<feature type="coiled-coil region" evidence="3">
    <location>
        <begin position="134"/>
        <end position="185"/>
    </location>
</feature>
<dbReference type="OrthoDB" id="18740at2759"/>
<organism evidence="8">
    <name type="scientific">Rodentolepis nana</name>
    <name type="common">Dwarf tapeworm</name>
    <name type="synonym">Hymenolepis nana</name>
    <dbReference type="NCBI Taxonomy" id="102285"/>
    <lineage>
        <taxon>Eukaryota</taxon>
        <taxon>Metazoa</taxon>
        <taxon>Spiralia</taxon>
        <taxon>Lophotrochozoa</taxon>
        <taxon>Platyhelminthes</taxon>
        <taxon>Cestoda</taxon>
        <taxon>Eucestoda</taxon>
        <taxon>Cyclophyllidea</taxon>
        <taxon>Hymenolepididae</taxon>
        <taxon>Rodentolepis</taxon>
    </lineage>
</organism>
<feature type="region of interest" description="Disordered" evidence="4">
    <location>
        <begin position="791"/>
        <end position="818"/>
    </location>
</feature>
<reference evidence="6 7" key="2">
    <citation type="submission" date="2018-11" db="EMBL/GenBank/DDBJ databases">
        <authorList>
            <consortium name="Pathogen Informatics"/>
        </authorList>
    </citation>
    <scope>NUCLEOTIDE SEQUENCE [LARGE SCALE GENOMIC DNA]</scope>
</reference>
<keyword evidence="1" id="KW-0597">Phosphoprotein</keyword>
<dbReference type="WBParaSite" id="HNAJ_0000111001-mRNA-1">
    <property type="protein sequence ID" value="HNAJ_0000111001-mRNA-1"/>
    <property type="gene ID" value="HNAJ_0000111001"/>
</dbReference>
<keyword evidence="7" id="KW-1185">Reference proteome</keyword>
<evidence type="ECO:0000256" key="4">
    <source>
        <dbReference type="SAM" id="MobiDB-lite"/>
    </source>
</evidence>
<feature type="compositionally biased region" description="Polar residues" evidence="4">
    <location>
        <begin position="522"/>
        <end position="534"/>
    </location>
</feature>
<sequence length="2108" mass="234995">MNVGVNYNALEEERKRQELLLQELRDIESKLSTPSIRKTNLPNLASLVGVELEQNTQCLHYLTGISELERYISDVAAHFAERSIELSDPQALHSNVFSYKTLSDNVKSCWDYVEQLTMLAQIHIKTSAEYHQFFHEANEVEAKLEKQLQTAQRRQNAATEQNRRIKDVSKISNELREQLETMRNLWSRCIALVKRSESVVPIRLRLGGVSEGEVTLGSPHNRNGPVMVRALVSLTGPEYRIKQGDLLQLIDNQKDSHLWKVQTSSGIENVPSVCFWVMGNDVEAIERASLLKQYCKKTWLEIARLSRQRLYFEYIDILNKLTAKNPVCIKQKAFTDLIADIHNQLITPEEDDDRLRIALEKFQRSVIFKSHSMQEGEYALKEIDLVRLRTPLMRLQDHLIAVGLMQEEMKRLNEYIDNYLIEVKSEQKRISKMVDHLKQITKESQIQLADLSSQLSLYTENATKRPHYAIPEIDEVYRSKSQPFDVEVSSRPKRKLDGKRARSQTVHQLDAMVQIGSKCRSIETQSIDTTSGTDDSQRTSKKSRIETRIRRPPVQRCVMTQIGPSSKESCTQVDSSESPTTEECYVTEMMKANVRKGNQNRRRDARSVPVHNKRPVIQINSCTQLGTLKHERSVSPILSLIDCCHQCRRRGMRCRLVCEHISMETPRTYDTIDSYCQTLSSYGSTVRYINHDYANSCTQIGTITRDCVLSPVDFDSVPFARCREIERPSRAASRRENVYVEPGRKRRHSQEMQCVNVELDYTSPRYANIARSYPNIDRVYENAVNARTQREGRYEVHERRRTRYMSETEAGSSNHAHAVPTRYTTEASYHHTASLPDLLSSESDVVYSQIPPVPPRRRRNGQTAGSPTLKYTTVVAPEISRRRGMVDHCHSVPNIHDHLVQMDYGVDANEYQTRDVVMLENVSYAPSARNIGTVQHAISLPIIASPCYATACVPVCRPVVSTCIVRPCVRTFSTQVCEAPEVVEFVRDTGIAEMEITRVVKPERRFIQPSMKFVSVGTPAQKHYDVSCDAMIIPEYASKRTQIELFEEPKIIETRREEHVYSAPPEPMQTMTTQSVVGTHGKKLQFEPEMNDASCETQRPGSYQIIACQKDIKTSGKKLQVTIQVPEPMKLGSGEVSPIKKAGHGKKLQVNLATPLHVDVTQTIAEPKKSVADFQCDAIQPAPFEVGTSQSIWEEVPQIISQQEVAPVFVAPVALPVETRDMASETITLIETNDFSCDAIPARTMVGKKLQITAQPVHEEIAQAPLKIGVAQSIQRVIPTNDFSCDAEIPVEVSGKKLQVTPPPMESTTTQAHYMEILPESLIIATTQSKARAEVTTKEFGCEPIPVITQGKKLQVSPGPMLIEAGQALHTEIKMATIVAQTEAEPIMKTIGKKLQVEPPPLASIASQAIYEEPLREHLHVGQSQSIWEEPEPIIIKPLTPVAVVMSAPPLTSEFSCNPIPIMTEYKTVQIVPEPVVTKDFSCDAPLAISKQDFSCDAPEPIQTIGKKLQVSPTPLAAAVSQSNYIEEKPPLLSIIQSQAFYEKVKIEPLMRGSSQAIYTEPKQEPFRIEATQAIWVESPPIVLKQDIMPVFSAPVIESKDFSCETRPIEILTQDFACEAHVPVETQGKKLQVSPEPLVSSMSQSIYLEMEKIGKAFQVGPEPMAVTVAQVTYIEPKVSVYELYSGQVKEIEKIGKKLQVHPESLSAMTSQVSLKEVTLSSSVTQTIEPAVVEKVGKKLQVSPKPLEVSVSQAVYEESRPSPLETIRTQSIWVEPEPIIIKPATPEQIVMAAPAPLTSDFSCNPTLPTTQFKGVQVETVHLVTAGAQAVYVEPKAPALTIEAAQCAAVSMKDFTSDAPLPPQTIGKKLQVTPAPLTATSMQATYIAEKPAPLAVGACQAIYVAPKPAPLTTAISQVKFVEPAPKHVKDFSCDAPRPIETFGKKLQVMPEPLALAILQSTYSEPIQPKHDLTAVQVPIQPLSVSVCQATYTEPLLAGRSQTLWIEPEPIIIKAPSPKPMVFAAPPLPQTNDFSCGPLPTSSVGKKLQVSPEPLNSTIAQASYVESPIVAYETNVVQCRVPEMLGKKLQVAPAPLTAKSMQATYIAEKPA</sequence>
<dbReference type="Pfam" id="PF17902">
    <property type="entry name" value="SH3_10"/>
    <property type="match status" value="1"/>
</dbReference>
<feature type="region of interest" description="Disordered" evidence="4">
    <location>
        <begin position="481"/>
        <end position="504"/>
    </location>
</feature>
<protein>
    <submittedName>
        <fullName evidence="8">SH3_10 domain-containing protein</fullName>
    </submittedName>
</protein>
<dbReference type="PANTHER" id="PTHR23169">
    <property type="entry name" value="ENVOPLAKIN"/>
    <property type="match status" value="1"/>
</dbReference>
<evidence type="ECO:0000313" key="6">
    <source>
        <dbReference type="EMBL" id="VDN96969.1"/>
    </source>
</evidence>
<name>A0A0R3T2F4_RODNA</name>
<dbReference type="Proteomes" id="UP000278807">
    <property type="component" value="Unassembled WGS sequence"/>
</dbReference>
<evidence type="ECO:0000256" key="1">
    <source>
        <dbReference type="ARBA" id="ARBA00022553"/>
    </source>
</evidence>
<evidence type="ECO:0000256" key="3">
    <source>
        <dbReference type="SAM" id="Coils"/>
    </source>
</evidence>
<accession>A0A0R3T2F4</accession>
<dbReference type="InterPro" id="IPR041615">
    <property type="entry name" value="Desmoplakin_SH3"/>
</dbReference>
<gene>
    <name evidence="6" type="ORF">HNAJ_LOCUS1110</name>
</gene>
<evidence type="ECO:0000313" key="8">
    <source>
        <dbReference type="WBParaSite" id="HNAJ_0000111001-mRNA-1"/>
    </source>
</evidence>
<feature type="region of interest" description="Disordered" evidence="4">
    <location>
        <begin position="848"/>
        <end position="868"/>
    </location>
</feature>
<keyword evidence="3" id="KW-0175">Coiled coil</keyword>
<evidence type="ECO:0000259" key="5">
    <source>
        <dbReference type="Pfam" id="PF17902"/>
    </source>
</evidence>
<dbReference type="STRING" id="102285.A0A0R3T2F4"/>
<evidence type="ECO:0000313" key="7">
    <source>
        <dbReference type="Proteomes" id="UP000278807"/>
    </source>
</evidence>
<feature type="region of interest" description="Disordered" evidence="4">
    <location>
        <begin position="522"/>
        <end position="546"/>
    </location>
</feature>
<dbReference type="EMBL" id="UZAE01000393">
    <property type="protein sequence ID" value="VDN96969.1"/>
    <property type="molecule type" value="Genomic_DNA"/>
</dbReference>